<sequence>MPPLCQPAQQNASRLESGREKAVTCNVCHHFDELVLTGAQRGEPRAPLREGRPVLQGDPAEDMPRPVGQAGEHPRCGGSEKSFATDVPHSVDPRSVGVLELIHNDVASRIRSVTVAPMFSPDVLGCLPMAQRRQSTSRMMLIFSSPFFSGSLVRSVTSNPVSVLHTDFTWEFFHRSIPEFCSSLVQFVLMKLSKFLNT</sequence>
<organism evidence="2 3">
    <name type="scientific">Liparis tanakae</name>
    <name type="common">Tanaka's snailfish</name>
    <dbReference type="NCBI Taxonomy" id="230148"/>
    <lineage>
        <taxon>Eukaryota</taxon>
        <taxon>Metazoa</taxon>
        <taxon>Chordata</taxon>
        <taxon>Craniata</taxon>
        <taxon>Vertebrata</taxon>
        <taxon>Euteleostomi</taxon>
        <taxon>Actinopterygii</taxon>
        <taxon>Neopterygii</taxon>
        <taxon>Teleostei</taxon>
        <taxon>Neoteleostei</taxon>
        <taxon>Acanthomorphata</taxon>
        <taxon>Eupercaria</taxon>
        <taxon>Perciformes</taxon>
        <taxon>Cottioidei</taxon>
        <taxon>Cottales</taxon>
        <taxon>Liparidae</taxon>
        <taxon>Liparis</taxon>
    </lineage>
</organism>
<dbReference type="EMBL" id="SRLO01000129">
    <property type="protein sequence ID" value="TNN73051.1"/>
    <property type="molecule type" value="Genomic_DNA"/>
</dbReference>
<keyword evidence="3" id="KW-1185">Reference proteome</keyword>
<evidence type="ECO:0000313" key="2">
    <source>
        <dbReference type="EMBL" id="TNN73051.1"/>
    </source>
</evidence>
<reference evidence="2 3" key="1">
    <citation type="submission" date="2019-03" db="EMBL/GenBank/DDBJ databases">
        <title>First draft genome of Liparis tanakae, snailfish: a comprehensive survey of snailfish specific genes.</title>
        <authorList>
            <person name="Kim W."/>
            <person name="Song I."/>
            <person name="Jeong J.-H."/>
            <person name="Kim D."/>
            <person name="Kim S."/>
            <person name="Ryu S."/>
            <person name="Song J.Y."/>
            <person name="Lee S.K."/>
        </authorList>
    </citation>
    <scope>NUCLEOTIDE SEQUENCE [LARGE SCALE GENOMIC DNA]</scope>
    <source>
        <tissue evidence="2">Muscle</tissue>
    </source>
</reference>
<name>A0A4Z2I5K0_9TELE</name>
<dbReference type="Proteomes" id="UP000314294">
    <property type="component" value="Unassembled WGS sequence"/>
</dbReference>
<comment type="caution">
    <text evidence="2">The sequence shown here is derived from an EMBL/GenBank/DDBJ whole genome shotgun (WGS) entry which is preliminary data.</text>
</comment>
<gene>
    <name evidence="2" type="ORF">EYF80_016721</name>
</gene>
<feature type="region of interest" description="Disordered" evidence="1">
    <location>
        <begin position="39"/>
        <end position="75"/>
    </location>
</feature>
<protein>
    <submittedName>
        <fullName evidence="2">Uncharacterized protein</fullName>
    </submittedName>
</protein>
<feature type="compositionally biased region" description="Basic and acidic residues" evidence="1">
    <location>
        <begin position="42"/>
        <end position="52"/>
    </location>
</feature>
<evidence type="ECO:0000313" key="3">
    <source>
        <dbReference type="Proteomes" id="UP000314294"/>
    </source>
</evidence>
<accession>A0A4Z2I5K0</accession>
<dbReference type="AlphaFoldDB" id="A0A4Z2I5K0"/>
<proteinExistence type="predicted"/>
<evidence type="ECO:0000256" key="1">
    <source>
        <dbReference type="SAM" id="MobiDB-lite"/>
    </source>
</evidence>